<reference evidence="1" key="1">
    <citation type="journal article" date="2023" name="Insect Mol. Biol.">
        <title>Genome sequencing provides insights into the evolution of gene families encoding plant cell wall-degrading enzymes in longhorned beetles.</title>
        <authorList>
            <person name="Shin N.R."/>
            <person name="Okamura Y."/>
            <person name="Kirsch R."/>
            <person name="Pauchet Y."/>
        </authorList>
    </citation>
    <scope>NUCLEOTIDE SEQUENCE</scope>
    <source>
        <strain evidence="1">AMC_N1</strain>
    </source>
</reference>
<name>A0AAV8Z0U9_9CUCU</name>
<gene>
    <name evidence="1" type="ORF">NQ318_014365</name>
</gene>
<organism evidence="1 2">
    <name type="scientific">Aromia moschata</name>
    <dbReference type="NCBI Taxonomy" id="1265417"/>
    <lineage>
        <taxon>Eukaryota</taxon>
        <taxon>Metazoa</taxon>
        <taxon>Ecdysozoa</taxon>
        <taxon>Arthropoda</taxon>
        <taxon>Hexapoda</taxon>
        <taxon>Insecta</taxon>
        <taxon>Pterygota</taxon>
        <taxon>Neoptera</taxon>
        <taxon>Endopterygota</taxon>
        <taxon>Coleoptera</taxon>
        <taxon>Polyphaga</taxon>
        <taxon>Cucujiformia</taxon>
        <taxon>Chrysomeloidea</taxon>
        <taxon>Cerambycidae</taxon>
        <taxon>Cerambycinae</taxon>
        <taxon>Callichromatini</taxon>
        <taxon>Aromia</taxon>
    </lineage>
</organism>
<evidence type="ECO:0000313" key="2">
    <source>
        <dbReference type="Proteomes" id="UP001162162"/>
    </source>
</evidence>
<sequence length="84" mass="9771">MTLIPPMEVMALITCEYIIKHLPKSSEILCSIVDRDRVYKERAYLFIKNYSDKWYGTNLSAGREFCCKDNMPYKSPPITMGIEV</sequence>
<keyword evidence="2" id="KW-1185">Reference proteome</keyword>
<proteinExistence type="predicted"/>
<protein>
    <submittedName>
        <fullName evidence="1">Uncharacterized protein</fullName>
    </submittedName>
</protein>
<accession>A0AAV8Z0U9</accession>
<dbReference type="Proteomes" id="UP001162162">
    <property type="component" value="Unassembled WGS sequence"/>
</dbReference>
<evidence type="ECO:0000313" key="1">
    <source>
        <dbReference type="EMBL" id="KAJ8956946.1"/>
    </source>
</evidence>
<comment type="caution">
    <text evidence="1">The sequence shown here is derived from an EMBL/GenBank/DDBJ whole genome shotgun (WGS) entry which is preliminary data.</text>
</comment>
<dbReference type="EMBL" id="JAPWTK010000027">
    <property type="protein sequence ID" value="KAJ8956946.1"/>
    <property type="molecule type" value="Genomic_DNA"/>
</dbReference>
<dbReference type="AlphaFoldDB" id="A0AAV8Z0U9"/>